<proteinExistence type="predicted"/>
<organism evidence="2">
    <name type="scientific">Arundo donax</name>
    <name type="common">Giant reed</name>
    <name type="synonym">Donax arundinaceus</name>
    <dbReference type="NCBI Taxonomy" id="35708"/>
    <lineage>
        <taxon>Eukaryota</taxon>
        <taxon>Viridiplantae</taxon>
        <taxon>Streptophyta</taxon>
        <taxon>Embryophyta</taxon>
        <taxon>Tracheophyta</taxon>
        <taxon>Spermatophyta</taxon>
        <taxon>Magnoliopsida</taxon>
        <taxon>Liliopsida</taxon>
        <taxon>Poales</taxon>
        <taxon>Poaceae</taxon>
        <taxon>PACMAD clade</taxon>
        <taxon>Arundinoideae</taxon>
        <taxon>Arundineae</taxon>
        <taxon>Arundo</taxon>
    </lineage>
</organism>
<dbReference type="EMBL" id="GBRH01260657">
    <property type="protein sequence ID" value="JAD37238.1"/>
    <property type="molecule type" value="Transcribed_RNA"/>
</dbReference>
<dbReference type="AlphaFoldDB" id="A0A0A8ZHT7"/>
<accession>A0A0A8ZHT7</accession>
<sequence>MHLYCGPDAALALTHATDTAMTAPRARTDMTNRRRSSASTTRRRCGSDAGTTSVATLA</sequence>
<protein>
    <submittedName>
        <fullName evidence="2">Uncharacterized protein</fullName>
    </submittedName>
</protein>
<reference evidence="2" key="1">
    <citation type="submission" date="2014-09" db="EMBL/GenBank/DDBJ databases">
        <authorList>
            <person name="Magalhaes I.L.F."/>
            <person name="Oliveira U."/>
            <person name="Santos F.R."/>
            <person name="Vidigal T.H.D.A."/>
            <person name="Brescovit A.D."/>
            <person name="Santos A.J."/>
        </authorList>
    </citation>
    <scope>NUCLEOTIDE SEQUENCE</scope>
    <source>
        <tissue evidence="2">Shoot tissue taken approximately 20 cm above the soil surface</tissue>
    </source>
</reference>
<feature type="compositionally biased region" description="Polar residues" evidence="1">
    <location>
        <begin position="49"/>
        <end position="58"/>
    </location>
</feature>
<reference evidence="2" key="2">
    <citation type="journal article" date="2015" name="Data Brief">
        <title>Shoot transcriptome of the giant reed, Arundo donax.</title>
        <authorList>
            <person name="Barrero R.A."/>
            <person name="Guerrero F.D."/>
            <person name="Moolhuijzen P."/>
            <person name="Goolsby J.A."/>
            <person name="Tidwell J."/>
            <person name="Bellgard S.E."/>
            <person name="Bellgard M.I."/>
        </authorList>
    </citation>
    <scope>NUCLEOTIDE SEQUENCE</scope>
    <source>
        <tissue evidence="2">Shoot tissue taken approximately 20 cm above the soil surface</tissue>
    </source>
</reference>
<evidence type="ECO:0000256" key="1">
    <source>
        <dbReference type="SAM" id="MobiDB-lite"/>
    </source>
</evidence>
<feature type="compositionally biased region" description="Basic residues" evidence="1">
    <location>
        <begin position="33"/>
        <end position="44"/>
    </location>
</feature>
<name>A0A0A8ZHT7_ARUDO</name>
<feature type="region of interest" description="Disordered" evidence="1">
    <location>
        <begin position="18"/>
        <end position="58"/>
    </location>
</feature>
<evidence type="ECO:0000313" key="2">
    <source>
        <dbReference type="EMBL" id="JAD37238.1"/>
    </source>
</evidence>